<gene>
    <name evidence="1" type="ORF">CEXT_125891</name>
</gene>
<evidence type="ECO:0000313" key="1">
    <source>
        <dbReference type="EMBL" id="GIY10748.1"/>
    </source>
</evidence>
<sequence length="89" mass="9778">MTLLTKPNSQKKQTQQPTFLGDLLAVVKAESAPNSRFSDTFNLVSNGGYANEADTEAKIIGSYLTSSALKHTCNPTNHLKQPRTRHFIS</sequence>
<accession>A0AAV4QL13</accession>
<protein>
    <submittedName>
        <fullName evidence="1">Uncharacterized protein</fullName>
    </submittedName>
</protein>
<name>A0AAV4QL13_CAEEX</name>
<comment type="caution">
    <text evidence="1">The sequence shown here is derived from an EMBL/GenBank/DDBJ whole genome shotgun (WGS) entry which is preliminary data.</text>
</comment>
<keyword evidence="2" id="KW-1185">Reference proteome</keyword>
<organism evidence="1 2">
    <name type="scientific">Caerostris extrusa</name>
    <name type="common">Bark spider</name>
    <name type="synonym">Caerostris bankana</name>
    <dbReference type="NCBI Taxonomy" id="172846"/>
    <lineage>
        <taxon>Eukaryota</taxon>
        <taxon>Metazoa</taxon>
        <taxon>Ecdysozoa</taxon>
        <taxon>Arthropoda</taxon>
        <taxon>Chelicerata</taxon>
        <taxon>Arachnida</taxon>
        <taxon>Araneae</taxon>
        <taxon>Araneomorphae</taxon>
        <taxon>Entelegynae</taxon>
        <taxon>Araneoidea</taxon>
        <taxon>Araneidae</taxon>
        <taxon>Caerostris</taxon>
    </lineage>
</organism>
<dbReference type="Proteomes" id="UP001054945">
    <property type="component" value="Unassembled WGS sequence"/>
</dbReference>
<dbReference type="AlphaFoldDB" id="A0AAV4QL13"/>
<evidence type="ECO:0000313" key="2">
    <source>
        <dbReference type="Proteomes" id="UP001054945"/>
    </source>
</evidence>
<dbReference type="EMBL" id="BPLR01006559">
    <property type="protein sequence ID" value="GIY10748.1"/>
    <property type="molecule type" value="Genomic_DNA"/>
</dbReference>
<proteinExistence type="predicted"/>
<reference evidence="1 2" key="1">
    <citation type="submission" date="2021-06" db="EMBL/GenBank/DDBJ databases">
        <title>Caerostris extrusa draft genome.</title>
        <authorList>
            <person name="Kono N."/>
            <person name="Arakawa K."/>
        </authorList>
    </citation>
    <scope>NUCLEOTIDE SEQUENCE [LARGE SCALE GENOMIC DNA]</scope>
</reference>